<proteinExistence type="predicted"/>
<gene>
    <name evidence="2" type="ORF">B0H16DRAFT_1465678</name>
</gene>
<evidence type="ECO:0000256" key="1">
    <source>
        <dbReference type="SAM" id="MobiDB-lite"/>
    </source>
</evidence>
<dbReference type="EMBL" id="JARKIB010000111">
    <property type="protein sequence ID" value="KAJ7738574.1"/>
    <property type="molecule type" value="Genomic_DNA"/>
</dbReference>
<accession>A0AAD7IC56</accession>
<feature type="region of interest" description="Disordered" evidence="1">
    <location>
        <begin position="49"/>
        <end position="71"/>
    </location>
</feature>
<evidence type="ECO:0000313" key="2">
    <source>
        <dbReference type="EMBL" id="KAJ7738574.1"/>
    </source>
</evidence>
<dbReference type="AlphaFoldDB" id="A0AAD7IC56"/>
<reference evidence="2" key="1">
    <citation type="submission" date="2023-03" db="EMBL/GenBank/DDBJ databases">
        <title>Massive genome expansion in bonnet fungi (Mycena s.s.) driven by repeated elements and novel gene families across ecological guilds.</title>
        <authorList>
            <consortium name="Lawrence Berkeley National Laboratory"/>
            <person name="Harder C.B."/>
            <person name="Miyauchi S."/>
            <person name="Viragh M."/>
            <person name="Kuo A."/>
            <person name="Thoen E."/>
            <person name="Andreopoulos B."/>
            <person name="Lu D."/>
            <person name="Skrede I."/>
            <person name="Drula E."/>
            <person name="Henrissat B."/>
            <person name="Morin E."/>
            <person name="Kohler A."/>
            <person name="Barry K."/>
            <person name="LaButti K."/>
            <person name="Morin E."/>
            <person name="Salamov A."/>
            <person name="Lipzen A."/>
            <person name="Mereny Z."/>
            <person name="Hegedus B."/>
            <person name="Baldrian P."/>
            <person name="Stursova M."/>
            <person name="Weitz H."/>
            <person name="Taylor A."/>
            <person name="Grigoriev I.V."/>
            <person name="Nagy L.G."/>
            <person name="Martin F."/>
            <person name="Kauserud H."/>
        </authorList>
    </citation>
    <scope>NUCLEOTIDE SEQUENCE</scope>
    <source>
        <strain evidence="2">CBHHK182m</strain>
    </source>
</reference>
<dbReference type="Proteomes" id="UP001215598">
    <property type="component" value="Unassembled WGS sequence"/>
</dbReference>
<evidence type="ECO:0000313" key="3">
    <source>
        <dbReference type="Proteomes" id="UP001215598"/>
    </source>
</evidence>
<organism evidence="2 3">
    <name type="scientific">Mycena metata</name>
    <dbReference type="NCBI Taxonomy" id="1033252"/>
    <lineage>
        <taxon>Eukaryota</taxon>
        <taxon>Fungi</taxon>
        <taxon>Dikarya</taxon>
        <taxon>Basidiomycota</taxon>
        <taxon>Agaricomycotina</taxon>
        <taxon>Agaricomycetes</taxon>
        <taxon>Agaricomycetidae</taxon>
        <taxon>Agaricales</taxon>
        <taxon>Marasmiineae</taxon>
        <taxon>Mycenaceae</taxon>
        <taxon>Mycena</taxon>
    </lineage>
</organism>
<keyword evidence="3" id="KW-1185">Reference proteome</keyword>
<comment type="caution">
    <text evidence="2">The sequence shown here is derived from an EMBL/GenBank/DDBJ whole genome shotgun (WGS) entry which is preliminary data.</text>
</comment>
<protein>
    <submittedName>
        <fullName evidence="2">Uncharacterized protein</fullName>
    </submittedName>
</protein>
<sequence length="186" mass="20568">MPNRDICDASVESNKGGERIANNIQGGSIQHLVLFIEIVSSREPHSAAKVDDSAHFGTVPGTRRVSPQPEKPWFPNKDGFLNRIILFFQPVIIMIIMPKLCSNPTSSSTLPQIFNFKLLHDGKFRTPNSTTLGHLGDSKTLYQVPISGMGSALEFTLGFESGFELNVVKSTPAGWTPRLQKENNFR</sequence>
<name>A0AAD7IC56_9AGAR</name>